<dbReference type="SUPFAM" id="SSF141371">
    <property type="entry name" value="PilZ domain-like"/>
    <property type="match status" value="1"/>
</dbReference>
<comment type="caution">
    <text evidence="2">The sequence shown here is derived from an EMBL/GenBank/DDBJ whole genome shotgun (WGS) entry which is preliminary data.</text>
</comment>
<dbReference type="EMBL" id="QHKO01000001">
    <property type="protein sequence ID" value="RAL25401.1"/>
    <property type="molecule type" value="Genomic_DNA"/>
</dbReference>
<dbReference type="Gene3D" id="2.40.10.220">
    <property type="entry name" value="predicted glycosyltransferase like domains"/>
    <property type="match status" value="2"/>
</dbReference>
<organism evidence="2 3">
    <name type="scientific">Lujinxingia litoralis</name>
    <dbReference type="NCBI Taxonomy" id="2211119"/>
    <lineage>
        <taxon>Bacteria</taxon>
        <taxon>Deltaproteobacteria</taxon>
        <taxon>Bradymonadales</taxon>
        <taxon>Lujinxingiaceae</taxon>
        <taxon>Lujinxingia</taxon>
    </lineage>
</organism>
<dbReference type="OrthoDB" id="5497635at2"/>
<name>A0A328CDE4_9DELT</name>
<dbReference type="RefSeq" id="WP_111728573.1">
    <property type="nucleotide sequence ID" value="NZ_QHKO01000001.1"/>
</dbReference>
<dbReference type="AlphaFoldDB" id="A0A328CDE4"/>
<protein>
    <recommendedName>
        <fullName evidence="1">PilZ domain-containing protein</fullName>
    </recommendedName>
</protein>
<dbReference type="GO" id="GO:0035438">
    <property type="term" value="F:cyclic-di-GMP binding"/>
    <property type="evidence" value="ECO:0007669"/>
    <property type="project" value="InterPro"/>
</dbReference>
<evidence type="ECO:0000313" key="2">
    <source>
        <dbReference type="EMBL" id="RAL25401.1"/>
    </source>
</evidence>
<accession>A0A328CDE4</accession>
<gene>
    <name evidence="2" type="ORF">DL240_04100</name>
</gene>
<sequence length="224" mass="25010">MASASNRRSPRILASLDVILQTVDGDVPFQTHDASYEGVFIVSKDPLPLRKLIRFRTRLPSTGDELQMLGLVAHTVSADDARETGRQPGMGIQLFSLGKDTAERWRDFIDQAYEANPEARAQVERARRPAVRVRIPTPSVLQKFRDVDLARGQLFLRTPDLHPAGTRVDCLVSHPTSGQTLTIDARVDEVVDGSIRERGLRLSLRMPHDTTDLDRFFTGQSLAN</sequence>
<dbReference type="InterPro" id="IPR009875">
    <property type="entry name" value="PilZ_domain"/>
</dbReference>
<evidence type="ECO:0000259" key="1">
    <source>
        <dbReference type="Pfam" id="PF07238"/>
    </source>
</evidence>
<dbReference type="Pfam" id="PF07238">
    <property type="entry name" value="PilZ"/>
    <property type="match status" value="1"/>
</dbReference>
<feature type="domain" description="PilZ" evidence="1">
    <location>
        <begin position="6"/>
        <end position="109"/>
    </location>
</feature>
<proteinExistence type="predicted"/>
<dbReference type="Proteomes" id="UP000249169">
    <property type="component" value="Unassembled WGS sequence"/>
</dbReference>
<reference evidence="2 3" key="1">
    <citation type="submission" date="2018-05" db="EMBL/GenBank/DDBJ databases">
        <title>Lujinxingia marina gen. nov. sp. nov., a new facultative anaerobic member of the class Deltaproteobacteria, and proposal of Lujinxingaceae fam. nov.</title>
        <authorList>
            <person name="Li C.-M."/>
        </authorList>
    </citation>
    <scope>NUCLEOTIDE SEQUENCE [LARGE SCALE GENOMIC DNA]</scope>
    <source>
        <strain evidence="2 3">B210</strain>
    </source>
</reference>
<keyword evidence="3" id="KW-1185">Reference proteome</keyword>
<evidence type="ECO:0000313" key="3">
    <source>
        <dbReference type="Proteomes" id="UP000249169"/>
    </source>
</evidence>